<dbReference type="EMBL" id="CP146609">
    <property type="protein sequence ID" value="WWX23252.1"/>
    <property type="molecule type" value="Genomic_DNA"/>
</dbReference>
<dbReference type="InterPro" id="IPR002201">
    <property type="entry name" value="Glyco_trans_9"/>
</dbReference>
<name>A0ABZ2J117_9BACT</name>
<dbReference type="Pfam" id="PF01075">
    <property type="entry name" value="Glyco_transf_9"/>
    <property type="match status" value="1"/>
</dbReference>
<evidence type="ECO:0000313" key="4">
    <source>
        <dbReference type="Proteomes" id="UP001385389"/>
    </source>
</evidence>
<proteinExistence type="predicted"/>
<protein>
    <submittedName>
        <fullName evidence="3">Glycosyltransferase family 9 protein</fullName>
        <ecNumber evidence="3">2.4.-.-</ecNumber>
    </submittedName>
</protein>
<accession>A0ABZ2J117</accession>
<dbReference type="Gene3D" id="3.40.50.2000">
    <property type="entry name" value="Glycogen Phosphorylase B"/>
    <property type="match status" value="1"/>
</dbReference>
<evidence type="ECO:0000256" key="1">
    <source>
        <dbReference type="ARBA" id="ARBA00022676"/>
    </source>
</evidence>
<reference evidence="3 4" key="1">
    <citation type="submission" date="2024-03" db="EMBL/GenBank/DDBJ databases">
        <title>Phenotype and Genome Characterization of a Sulfate-Reducing Bacterium Pseudodesulfovibrio sp. strain 5S69, isolated from Petroleum Reservoir in Tatarstan (Russia).</title>
        <authorList>
            <person name="Bidzhieva S.K."/>
            <person name="Kadnikov V."/>
            <person name="Tourova T.P."/>
            <person name="Samigullina S.R."/>
            <person name="Sokolova D.S."/>
            <person name="Poltaraus A.B."/>
            <person name="Avtukh A.N."/>
            <person name="Tereshina V.M."/>
            <person name="Mardanov A.V."/>
            <person name="Nazina T.N."/>
        </authorList>
    </citation>
    <scope>NUCLEOTIDE SEQUENCE [LARGE SCALE GENOMIC DNA]</scope>
    <source>
        <strain evidence="3 4">5S69</strain>
    </source>
</reference>
<dbReference type="EC" id="2.4.-.-" evidence="3"/>
<dbReference type="Proteomes" id="UP001385389">
    <property type="component" value="Chromosome"/>
</dbReference>
<dbReference type="CDD" id="cd03789">
    <property type="entry name" value="GT9_LPS_heptosyltransferase"/>
    <property type="match status" value="1"/>
</dbReference>
<keyword evidence="1 3" id="KW-0328">Glycosyltransferase</keyword>
<dbReference type="RefSeq" id="WP_338668966.1">
    <property type="nucleotide sequence ID" value="NZ_CP146609.1"/>
</dbReference>
<keyword evidence="4" id="KW-1185">Reference proteome</keyword>
<keyword evidence="2 3" id="KW-0808">Transferase</keyword>
<dbReference type="SUPFAM" id="SSF53756">
    <property type="entry name" value="UDP-Glycosyltransferase/glycogen phosphorylase"/>
    <property type="match status" value="1"/>
</dbReference>
<evidence type="ECO:0000313" key="3">
    <source>
        <dbReference type="EMBL" id="WWX23252.1"/>
    </source>
</evidence>
<gene>
    <name evidence="3" type="ORF">V8V93_03390</name>
</gene>
<dbReference type="InterPro" id="IPR051199">
    <property type="entry name" value="LPS_LOS_Heptosyltrfase"/>
</dbReference>
<evidence type="ECO:0000256" key="2">
    <source>
        <dbReference type="ARBA" id="ARBA00022679"/>
    </source>
</evidence>
<organism evidence="3 4">
    <name type="scientific">Pseudodesulfovibrio methanolicus</name>
    <dbReference type="NCBI Taxonomy" id="3126690"/>
    <lineage>
        <taxon>Bacteria</taxon>
        <taxon>Pseudomonadati</taxon>
        <taxon>Thermodesulfobacteriota</taxon>
        <taxon>Desulfovibrionia</taxon>
        <taxon>Desulfovibrionales</taxon>
        <taxon>Desulfovibrionaceae</taxon>
    </lineage>
</organism>
<sequence length="271" mass="29217">MDGTLTIKRTHGLGNVLLLLPVLELLRDRGESVRLLTRLEWVGAVAALVPGVKVQLLEGPLPAGAVDLDVMTLSIKPVEHRTLELARLLGIDGDIPARRYTVPEAWGRPFDSLAGCVILAPEAGHPARQWAWKYVRELAASLTGSPLVLTGTAPSREVVCDRDLRGELDLAGMLGLLSRASAVVTLDSGTLHMATSLGVPSVAVFGGVNPRFRVRESQRAVVLQADMACAPCDKNETCDGRVPCLQRLRPEHVLDALRALDGCRGLEIRRI</sequence>
<dbReference type="GO" id="GO:0016757">
    <property type="term" value="F:glycosyltransferase activity"/>
    <property type="evidence" value="ECO:0007669"/>
    <property type="project" value="UniProtKB-KW"/>
</dbReference>
<dbReference type="PANTHER" id="PTHR30160">
    <property type="entry name" value="TETRAACYLDISACCHARIDE 4'-KINASE-RELATED"/>
    <property type="match status" value="1"/>
</dbReference>
<dbReference type="PANTHER" id="PTHR30160:SF1">
    <property type="entry name" value="LIPOPOLYSACCHARIDE 1,2-N-ACETYLGLUCOSAMINETRANSFERASE-RELATED"/>
    <property type="match status" value="1"/>
</dbReference>